<comment type="caution">
    <text evidence="3">The sequence shown here is derived from an EMBL/GenBank/DDBJ whole genome shotgun (WGS) entry which is preliminary data.</text>
</comment>
<keyword evidence="4" id="KW-1185">Reference proteome</keyword>
<gene>
    <name evidence="3" type="ORF">J21TS7_15140</name>
</gene>
<evidence type="ECO:0000313" key="4">
    <source>
        <dbReference type="Proteomes" id="UP000676601"/>
    </source>
</evidence>
<accession>A0ABQ4L9Z6</accession>
<evidence type="ECO:0000256" key="1">
    <source>
        <dbReference type="SAM" id="Coils"/>
    </source>
</evidence>
<feature type="compositionally biased region" description="Polar residues" evidence="2">
    <location>
        <begin position="141"/>
        <end position="152"/>
    </location>
</feature>
<sequence>MEPWLIVVILGAAALVYALMLPKRKEEQSQQGSVVKQVEATLEQYMAEIENENVELVELVSQMKQDMAAKQLSQQEQLSEMRQRLVSLEQQVAQQDARLSQMESLPAGQATVSRETAAAVEPEAFLESAAAAGADSEGQDGTESTLPEQQPTIRDRYPELFELYDTGKSIDAIGKMTGMHRGEIQLILQLAKQEETL</sequence>
<keyword evidence="1" id="KW-0175">Coiled coil</keyword>
<organism evidence="3 4">
    <name type="scientific">Paenibacillus cineris</name>
    <dbReference type="NCBI Taxonomy" id="237530"/>
    <lineage>
        <taxon>Bacteria</taxon>
        <taxon>Bacillati</taxon>
        <taxon>Bacillota</taxon>
        <taxon>Bacilli</taxon>
        <taxon>Bacillales</taxon>
        <taxon>Paenibacillaceae</taxon>
        <taxon>Paenibacillus</taxon>
    </lineage>
</organism>
<feature type="region of interest" description="Disordered" evidence="2">
    <location>
        <begin position="129"/>
        <end position="153"/>
    </location>
</feature>
<dbReference type="Proteomes" id="UP000676601">
    <property type="component" value="Unassembled WGS sequence"/>
</dbReference>
<proteinExistence type="predicted"/>
<protein>
    <submittedName>
        <fullName evidence="3">Uncharacterized protein</fullName>
    </submittedName>
</protein>
<feature type="coiled-coil region" evidence="1">
    <location>
        <begin position="35"/>
        <end position="105"/>
    </location>
</feature>
<name>A0ABQ4L9Z6_9BACL</name>
<evidence type="ECO:0000256" key="2">
    <source>
        <dbReference type="SAM" id="MobiDB-lite"/>
    </source>
</evidence>
<dbReference type="RefSeq" id="WP_212983220.1">
    <property type="nucleotide sequence ID" value="NZ_BORU01000001.1"/>
</dbReference>
<dbReference type="EMBL" id="BORU01000001">
    <property type="protein sequence ID" value="GIO53196.1"/>
    <property type="molecule type" value="Genomic_DNA"/>
</dbReference>
<evidence type="ECO:0000313" key="3">
    <source>
        <dbReference type="EMBL" id="GIO53196.1"/>
    </source>
</evidence>
<reference evidence="3 4" key="1">
    <citation type="submission" date="2021-03" db="EMBL/GenBank/DDBJ databases">
        <title>Antimicrobial resistance genes in bacteria isolated from Japanese honey, and their potential for conferring macrolide and lincosamide resistance in the American foulbrood pathogen Paenibacillus larvae.</title>
        <authorList>
            <person name="Okamoto M."/>
            <person name="Kumagai M."/>
            <person name="Kanamori H."/>
            <person name="Takamatsu D."/>
        </authorList>
    </citation>
    <scope>NUCLEOTIDE SEQUENCE [LARGE SCALE GENOMIC DNA]</scope>
    <source>
        <strain evidence="3 4">J21TS7</strain>
    </source>
</reference>